<dbReference type="Proteomes" id="UP000187166">
    <property type="component" value="Unassembled WGS sequence"/>
</dbReference>
<organism evidence="1 2">
    <name type="scientific">Peptoniphilus porci</name>
    <dbReference type="NCBI Taxonomy" id="2652280"/>
    <lineage>
        <taxon>Bacteria</taxon>
        <taxon>Bacillati</taxon>
        <taxon>Bacillota</taxon>
        <taxon>Tissierellia</taxon>
        <taxon>Tissierellales</taxon>
        <taxon>Peptoniphilaceae</taxon>
        <taxon>Peptoniphilus</taxon>
    </lineage>
</organism>
<protein>
    <submittedName>
        <fullName evidence="1">Uncharacterized protein</fullName>
    </submittedName>
</protein>
<name>A0A1U7LX62_9FIRM</name>
<dbReference type="STRING" id="1465756.BIV18_09780"/>
<gene>
    <name evidence="1" type="ORF">BIV18_09780</name>
</gene>
<evidence type="ECO:0000313" key="2">
    <source>
        <dbReference type="Proteomes" id="UP000187166"/>
    </source>
</evidence>
<dbReference type="EMBL" id="MJIH01000008">
    <property type="protein sequence ID" value="OLR61633.1"/>
    <property type="molecule type" value="Genomic_DNA"/>
</dbReference>
<dbReference type="AlphaFoldDB" id="A0A1U7LX62"/>
<reference evidence="1 2" key="1">
    <citation type="journal article" date="2016" name="Appl. Environ. Microbiol.">
        <title>Function and Phylogeny of Bacterial Butyryl Coenzyme A:Acetate Transferases and Their Diversity in the Proximal Colon of Swine.</title>
        <authorList>
            <person name="Trachsel J."/>
            <person name="Bayles D.O."/>
            <person name="Looft T."/>
            <person name="Levine U.Y."/>
            <person name="Allen H.K."/>
        </authorList>
    </citation>
    <scope>NUCLEOTIDE SEQUENCE [LARGE SCALE GENOMIC DNA]</scope>
    <source>
        <strain evidence="1 2">35-6-1</strain>
    </source>
</reference>
<accession>A0A1U7LX62</accession>
<proteinExistence type="predicted"/>
<sequence>MKGKFILTCKNYKEILTDFEILVIDKGVYQLIDDCNYWSGLFNLNMDCQFTSFVGTFCYRGVYFDIDTSEDKVILRQNDKFIEAVADSDCIDIIYEHFKSNYEFQMKWKNGR</sequence>
<comment type="caution">
    <text evidence="1">The sequence shown here is derived from an EMBL/GenBank/DDBJ whole genome shotgun (WGS) entry which is preliminary data.</text>
</comment>
<evidence type="ECO:0000313" key="1">
    <source>
        <dbReference type="EMBL" id="OLR61633.1"/>
    </source>
</evidence>
<keyword evidence="2" id="KW-1185">Reference proteome</keyword>